<gene>
    <name evidence="2" type="primary">Cni-C14A4.9</name>
    <name evidence="2" type="synonym">Cnig_chr_II.g5713</name>
    <name evidence="2" type="ORF">B9Z55_005713</name>
</gene>
<sequence>MISAVVLFLSAISVSNACVPTGTTTTTTRKLFERKNEKYINSLNLACCTMLSSNVLPRRAPSITTQQQCSVLQRVSSTCPIDGIVVCDAAQETNPSGILIQFFNAAGTVVRSATASDFYINRFRILGREENSLGRWSENHSFLRYMSKTCQKNQRRGCRLARIIHAP</sequence>
<evidence type="ECO:0000256" key="1">
    <source>
        <dbReference type="SAM" id="SignalP"/>
    </source>
</evidence>
<protein>
    <submittedName>
        <fullName evidence="2">Uncharacterized protein</fullName>
    </submittedName>
</protein>
<feature type="signal peptide" evidence="1">
    <location>
        <begin position="1"/>
        <end position="17"/>
    </location>
</feature>
<dbReference type="Proteomes" id="UP000230233">
    <property type="component" value="Chromosome II"/>
</dbReference>
<dbReference type="AlphaFoldDB" id="A0A2G5V244"/>
<evidence type="ECO:0000313" key="3">
    <source>
        <dbReference type="Proteomes" id="UP000230233"/>
    </source>
</evidence>
<reference evidence="3" key="1">
    <citation type="submission" date="2017-10" db="EMBL/GenBank/DDBJ databases">
        <title>Rapid genome shrinkage in a self-fertile nematode reveals novel sperm competition proteins.</title>
        <authorList>
            <person name="Yin D."/>
            <person name="Schwarz E.M."/>
            <person name="Thomas C.G."/>
            <person name="Felde R.L."/>
            <person name="Korf I.F."/>
            <person name="Cutter A.D."/>
            <person name="Schartner C.M."/>
            <person name="Ralston E.J."/>
            <person name="Meyer B.J."/>
            <person name="Haag E.S."/>
        </authorList>
    </citation>
    <scope>NUCLEOTIDE SEQUENCE [LARGE SCALE GENOMIC DNA]</scope>
    <source>
        <strain evidence="3">JU1422</strain>
    </source>
</reference>
<dbReference type="PANTHER" id="PTHR38613:SF3">
    <property type="entry name" value="C6 DOMAIN-CONTAINING PROTEIN"/>
    <property type="match status" value="1"/>
</dbReference>
<dbReference type="EMBL" id="PDUG01000002">
    <property type="protein sequence ID" value="PIC45817.1"/>
    <property type="molecule type" value="Genomic_DNA"/>
</dbReference>
<comment type="caution">
    <text evidence="2">The sequence shown here is derived from an EMBL/GenBank/DDBJ whole genome shotgun (WGS) entry which is preliminary data.</text>
</comment>
<dbReference type="PANTHER" id="PTHR38613">
    <property type="entry name" value="PROTEIN CBG03211-RELATED"/>
    <property type="match status" value="1"/>
</dbReference>
<dbReference type="OrthoDB" id="5836468at2759"/>
<feature type="chain" id="PRO_5013922627" evidence="1">
    <location>
        <begin position="18"/>
        <end position="167"/>
    </location>
</feature>
<evidence type="ECO:0000313" key="2">
    <source>
        <dbReference type="EMBL" id="PIC45817.1"/>
    </source>
</evidence>
<name>A0A2G5V244_9PELO</name>
<keyword evidence="1" id="KW-0732">Signal</keyword>
<accession>A0A2G5V244</accession>
<keyword evidence="3" id="KW-1185">Reference proteome</keyword>
<proteinExistence type="predicted"/>
<organism evidence="2 3">
    <name type="scientific">Caenorhabditis nigoni</name>
    <dbReference type="NCBI Taxonomy" id="1611254"/>
    <lineage>
        <taxon>Eukaryota</taxon>
        <taxon>Metazoa</taxon>
        <taxon>Ecdysozoa</taxon>
        <taxon>Nematoda</taxon>
        <taxon>Chromadorea</taxon>
        <taxon>Rhabditida</taxon>
        <taxon>Rhabditina</taxon>
        <taxon>Rhabditomorpha</taxon>
        <taxon>Rhabditoidea</taxon>
        <taxon>Rhabditidae</taxon>
        <taxon>Peloderinae</taxon>
        <taxon>Caenorhabditis</taxon>
    </lineage>
</organism>